<gene>
    <name evidence="1" type="ORF">AFUS01_LOCUS32142</name>
</gene>
<comment type="caution">
    <text evidence="1">The sequence shown here is derived from an EMBL/GenBank/DDBJ whole genome shotgun (WGS) entry which is preliminary data.</text>
</comment>
<evidence type="ECO:0000313" key="2">
    <source>
        <dbReference type="Proteomes" id="UP000708208"/>
    </source>
</evidence>
<keyword evidence="2" id="KW-1185">Reference proteome</keyword>
<dbReference type="OrthoDB" id="8961543at2759"/>
<dbReference type="AlphaFoldDB" id="A0A8J2PH64"/>
<reference evidence="1" key="1">
    <citation type="submission" date="2021-06" db="EMBL/GenBank/DDBJ databases">
        <authorList>
            <person name="Hodson N. C."/>
            <person name="Mongue J. A."/>
            <person name="Jaron S. K."/>
        </authorList>
    </citation>
    <scope>NUCLEOTIDE SEQUENCE</scope>
</reference>
<sequence>MAEANIRKMCFSENCRRAQYRLIWNTLKSESTLEVKDRTLQKWQYTNPIRQVKLMHVQSFLTNEAIWKELAKHGTIQTQMKTELLYLPSGRATTIKKAHVSEDCPDREKPEFNSSITKVTRAGAPDSEKPSHALVASGNNKGNNLYETFPSDVLVQGKLSDAIYKIPEKQMEVSFEDALSKFAVTDRLKQVELFFRNKLQPSEAISLGLDDCFKDLSKLSQEKQDKLANGNWKLV</sequence>
<name>A0A8J2PH64_9HEXA</name>
<evidence type="ECO:0000313" key="1">
    <source>
        <dbReference type="EMBL" id="CAG7821834.1"/>
    </source>
</evidence>
<proteinExistence type="predicted"/>
<accession>A0A8J2PH64</accession>
<dbReference type="Proteomes" id="UP000708208">
    <property type="component" value="Unassembled WGS sequence"/>
</dbReference>
<dbReference type="EMBL" id="CAJVCH010522764">
    <property type="protein sequence ID" value="CAG7821834.1"/>
    <property type="molecule type" value="Genomic_DNA"/>
</dbReference>
<organism evidence="1 2">
    <name type="scientific">Allacma fusca</name>
    <dbReference type="NCBI Taxonomy" id="39272"/>
    <lineage>
        <taxon>Eukaryota</taxon>
        <taxon>Metazoa</taxon>
        <taxon>Ecdysozoa</taxon>
        <taxon>Arthropoda</taxon>
        <taxon>Hexapoda</taxon>
        <taxon>Collembola</taxon>
        <taxon>Symphypleona</taxon>
        <taxon>Sminthuridae</taxon>
        <taxon>Allacma</taxon>
    </lineage>
</organism>
<protein>
    <submittedName>
        <fullName evidence="1">Uncharacterized protein</fullName>
    </submittedName>
</protein>